<keyword evidence="4 8" id="KW-0720">Serine protease</keyword>
<dbReference type="GO" id="GO:0004252">
    <property type="term" value="F:serine-type endopeptidase activity"/>
    <property type="evidence" value="ECO:0007669"/>
    <property type="project" value="UniProtKB-UniRule"/>
</dbReference>
<comment type="catalytic activity">
    <reaction evidence="6">
        <text>Hydrolysis of proteins in presence of ATP.</text>
        <dbReference type="EC" id="3.4.21.53"/>
    </reaction>
</comment>
<dbReference type="InterPro" id="IPR008269">
    <property type="entry name" value="Lon_proteolytic"/>
</dbReference>
<dbReference type="AlphaFoldDB" id="A0A1Y2HMZ9"/>
<dbReference type="Proteomes" id="UP000193411">
    <property type="component" value="Unassembled WGS sequence"/>
</dbReference>
<evidence type="ECO:0000256" key="6">
    <source>
        <dbReference type="ARBA" id="ARBA00050665"/>
    </source>
</evidence>
<dbReference type="GO" id="GO:0030163">
    <property type="term" value="P:protein catabolic process"/>
    <property type="evidence" value="ECO:0007669"/>
    <property type="project" value="InterPro"/>
</dbReference>
<feature type="domain" description="Lon proteolytic" evidence="9">
    <location>
        <begin position="631"/>
        <end position="817"/>
    </location>
</feature>
<keyword evidence="2" id="KW-0547">Nucleotide-binding</keyword>
<dbReference type="InterPro" id="IPR027417">
    <property type="entry name" value="P-loop_NTPase"/>
</dbReference>
<dbReference type="Gene3D" id="1.20.58.1480">
    <property type="match status" value="1"/>
</dbReference>
<sequence length="850" mass="91684">MCQWLYDSQVSQARASTHRPHPAPFGHRDRVQLLFPGMVLRLSLALPSDDDDGGDHAAQVHALLAKGSLVACVPCSNRAWATLRPVMPRHQRQQTARPFKAMASVTAGVGQSAIHPLAPDQLDRLAEHACLGRVLKASKVRIGPIKCLVLLIQGLSRVKVDQVYRPLDNADAASEAFAKGNADLDGELPLAPSTASGSLMMAQVTILPDSDRVSMLALDTRDRLERLVPALQRQLEVVALSDKIRTNVAEDIKRRQRELILRKQLEVIRKELNQVTSSSGNGEGTYPPAVVTQAKRDLKRLQSMSPSMAEYHTLINSCDTLLSLPWSTRTPDRLDLGAVRAQLDADHFGLDKVKQRILEYVAVRKLQPELPGPILCLVGPPGVGKTSIAKSVAAAMGRTCERVALGGVRDEAEIRGHRRTYVGAMPGLVARALRHAGTMNPVMVLDEVDKLTRDSMRGDPAAALLEVLDPEQNCAFVDHYVQVPLDLSQVVFVATCNSLEGIPKPLLDRMEVIEVQGYTMSEKREIALRKLVPKQMKAHGLGDEQPRVEWTGEVVEYLVSRYTRESGVRSLERAIAGVCRGLAVEQVNRAESLASADAQSPSPTAPRTLTFEDIHRHLGPVKFDPEPPVKHMVPGLVQGLAWTGSGQGAVMLVEASAFPGKGNVQLTGQLGSVLQESAALALTWLRSHAHVLGLVGSADDLLWGDRDLHVHLPAGAVAKDGPSAGVALATALVSLALGVPARDRLAMTGEIDLQGNVLPVGGIREKATAAAAAGVTTLLLPARNAKDIDEIPKDVREQLRIVPCEHLVQVLREAFDEVKVPGVVMLAGEIGSGKGNKGKGAVEQQLRPRL</sequence>
<dbReference type="InterPro" id="IPR054594">
    <property type="entry name" value="Lon_lid"/>
</dbReference>
<dbReference type="InterPro" id="IPR014721">
    <property type="entry name" value="Ribsml_uS5_D2-typ_fold_subgr"/>
</dbReference>
<dbReference type="Gene3D" id="3.30.230.10">
    <property type="match status" value="1"/>
</dbReference>
<dbReference type="FunFam" id="3.40.50.300:FF:000021">
    <property type="entry name" value="Lon protease homolog"/>
    <property type="match status" value="1"/>
</dbReference>
<keyword evidence="5" id="KW-0067">ATP-binding</keyword>
<evidence type="ECO:0000256" key="3">
    <source>
        <dbReference type="ARBA" id="ARBA00022801"/>
    </source>
</evidence>
<keyword evidence="11" id="KW-1185">Reference proteome</keyword>
<evidence type="ECO:0000256" key="7">
    <source>
        <dbReference type="ARBA" id="ARBA00066743"/>
    </source>
</evidence>
<dbReference type="Pfam" id="PF00004">
    <property type="entry name" value="AAA"/>
    <property type="match status" value="1"/>
</dbReference>
<dbReference type="InterPro" id="IPR027065">
    <property type="entry name" value="Lon_Prtase"/>
</dbReference>
<dbReference type="SMART" id="SM00382">
    <property type="entry name" value="AAA"/>
    <property type="match status" value="1"/>
</dbReference>
<dbReference type="PRINTS" id="PR00830">
    <property type="entry name" value="ENDOLAPTASE"/>
</dbReference>
<dbReference type="EMBL" id="MCFL01000024">
    <property type="protein sequence ID" value="ORZ35073.1"/>
    <property type="molecule type" value="Genomic_DNA"/>
</dbReference>
<evidence type="ECO:0000256" key="1">
    <source>
        <dbReference type="ARBA" id="ARBA00022670"/>
    </source>
</evidence>
<dbReference type="Gene3D" id="1.10.8.60">
    <property type="match status" value="1"/>
</dbReference>
<dbReference type="InterPro" id="IPR003593">
    <property type="entry name" value="AAA+_ATPase"/>
</dbReference>
<accession>A0A1Y2HMZ9</accession>
<keyword evidence="1 8" id="KW-0645">Protease</keyword>
<dbReference type="Pfam" id="PF05362">
    <property type="entry name" value="Lon_C"/>
    <property type="match status" value="1"/>
</dbReference>
<evidence type="ECO:0000259" key="9">
    <source>
        <dbReference type="PROSITE" id="PS51786"/>
    </source>
</evidence>
<evidence type="ECO:0000313" key="10">
    <source>
        <dbReference type="EMBL" id="ORZ35073.1"/>
    </source>
</evidence>
<dbReference type="GO" id="GO:0004176">
    <property type="term" value="F:ATP-dependent peptidase activity"/>
    <property type="evidence" value="ECO:0007669"/>
    <property type="project" value="UniProtKB-UniRule"/>
</dbReference>
<evidence type="ECO:0000256" key="5">
    <source>
        <dbReference type="ARBA" id="ARBA00022840"/>
    </source>
</evidence>
<dbReference type="InterPro" id="IPR020568">
    <property type="entry name" value="Ribosomal_Su5_D2-typ_SF"/>
</dbReference>
<dbReference type="SUPFAM" id="SSF52540">
    <property type="entry name" value="P-loop containing nucleoside triphosphate hydrolases"/>
    <property type="match status" value="1"/>
</dbReference>
<evidence type="ECO:0000313" key="11">
    <source>
        <dbReference type="Proteomes" id="UP000193411"/>
    </source>
</evidence>
<dbReference type="GO" id="GO:0005524">
    <property type="term" value="F:ATP binding"/>
    <property type="evidence" value="ECO:0007669"/>
    <property type="project" value="UniProtKB-KW"/>
</dbReference>
<evidence type="ECO:0000256" key="8">
    <source>
        <dbReference type="PROSITE-ProRule" id="PRU01122"/>
    </source>
</evidence>
<dbReference type="InterPro" id="IPR003959">
    <property type="entry name" value="ATPase_AAA_core"/>
</dbReference>
<dbReference type="Gene3D" id="3.40.50.300">
    <property type="entry name" value="P-loop containing nucleotide triphosphate hydrolases"/>
    <property type="match status" value="1"/>
</dbReference>
<dbReference type="PROSITE" id="PS51786">
    <property type="entry name" value="LON_PROTEOLYTIC"/>
    <property type="match status" value="1"/>
</dbReference>
<feature type="active site" evidence="8">
    <location>
        <position position="766"/>
    </location>
</feature>
<comment type="similarity">
    <text evidence="8">Belongs to the peptidase S16 family.</text>
</comment>
<dbReference type="PROSITE" id="PS01046">
    <property type="entry name" value="LON_SER"/>
    <property type="match status" value="1"/>
</dbReference>
<evidence type="ECO:0000256" key="2">
    <source>
        <dbReference type="ARBA" id="ARBA00022741"/>
    </source>
</evidence>
<feature type="active site" evidence="8">
    <location>
        <position position="723"/>
    </location>
</feature>
<dbReference type="STRING" id="765915.A0A1Y2HMZ9"/>
<dbReference type="EC" id="3.4.21.53" evidence="7"/>
<dbReference type="InterPro" id="IPR004815">
    <property type="entry name" value="Lon_bac/euk-typ"/>
</dbReference>
<comment type="caution">
    <text evidence="10">The sequence shown here is derived from an EMBL/GenBank/DDBJ whole genome shotgun (WGS) entry which is preliminary data.</text>
</comment>
<gene>
    <name evidence="10" type="ORF">BCR44DRAFT_1485563</name>
</gene>
<dbReference type="CDD" id="cd19500">
    <property type="entry name" value="RecA-like_Lon"/>
    <property type="match status" value="1"/>
</dbReference>
<organism evidence="10 11">
    <name type="scientific">Catenaria anguillulae PL171</name>
    <dbReference type="NCBI Taxonomy" id="765915"/>
    <lineage>
        <taxon>Eukaryota</taxon>
        <taxon>Fungi</taxon>
        <taxon>Fungi incertae sedis</taxon>
        <taxon>Blastocladiomycota</taxon>
        <taxon>Blastocladiomycetes</taxon>
        <taxon>Blastocladiales</taxon>
        <taxon>Catenariaceae</taxon>
        <taxon>Catenaria</taxon>
    </lineage>
</organism>
<dbReference type="PANTHER" id="PTHR10046">
    <property type="entry name" value="ATP DEPENDENT LON PROTEASE FAMILY MEMBER"/>
    <property type="match status" value="1"/>
</dbReference>
<dbReference type="SUPFAM" id="SSF54211">
    <property type="entry name" value="Ribosomal protein S5 domain 2-like"/>
    <property type="match status" value="1"/>
</dbReference>
<dbReference type="GO" id="GO:0006508">
    <property type="term" value="P:proteolysis"/>
    <property type="evidence" value="ECO:0007669"/>
    <property type="project" value="UniProtKB-KW"/>
</dbReference>
<dbReference type="GO" id="GO:0016887">
    <property type="term" value="F:ATP hydrolysis activity"/>
    <property type="evidence" value="ECO:0007669"/>
    <property type="project" value="InterPro"/>
</dbReference>
<dbReference type="Gene3D" id="1.20.5.5270">
    <property type="match status" value="1"/>
</dbReference>
<proteinExistence type="inferred from homology"/>
<protein>
    <recommendedName>
        <fullName evidence="7">endopeptidase La</fullName>
        <ecNumber evidence="7">3.4.21.53</ecNumber>
    </recommendedName>
</protein>
<evidence type="ECO:0000256" key="4">
    <source>
        <dbReference type="ARBA" id="ARBA00022825"/>
    </source>
</evidence>
<keyword evidence="3 8" id="KW-0378">Hydrolase</keyword>
<name>A0A1Y2HMZ9_9FUNG</name>
<dbReference type="InterPro" id="IPR008268">
    <property type="entry name" value="Peptidase_S16_AS"/>
</dbReference>
<dbReference type="NCBIfam" id="TIGR00763">
    <property type="entry name" value="lon"/>
    <property type="match status" value="1"/>
</dbReference>
<dbReference type="Pfam" id="PF22667">
    <property type="entry name" value="Lon_lid"/>
    <property type="match status" value="1"/>
</dbReference>
<reference evidence="10 11" key="1">
    <citation type="submission" date="2016-07" db="EMBL/GenBank/DDBJ databases">
        <title>Pervasive Adenine N6-methylation of Active Genes in Fungi.</title>
        <authorList>
            <consortium name="DOE Joint Genome Institute"/>
            <person name="Mondo S.J."/>
            <person name="Dannebaum R.O."/>
            <person name="Kuo R.C."/>
            <person name="Labutti K."/>
            <person name="Haridas S."/>
            <person name="Kuo A."/>
            <person name="Salamov A."/>
            <person name="Ahrendt S.R."/>
            <person name="Lipzen A."/>
            <person name="Sullivan W."/>
            <person name="Andreopoulos W.B."/>
            <person name="Clum A."/>
            <person name="Lindquist E."/>
            <person name="Daum C."/>
            <person name="Ramamoorthy G.K."/>
            <person name="Gryganskyi A."/>
            <person name="Culley D."/>
            <person name="Magnuson J.K."/>
            <person name="James T.Y."/>
            <person name="O'Malley M.A."/>
            <person name="Stajich J.E."/>
            <person name="Spatafora J.W."/>
            <person name="Visel A."/>
            <person name="Grigoriev I.V."/>
        </authorList>
    </citation>
    <scope>NUCLEOTIDE SEQUENCE [LARGE SCALE GENOMIC DNA]</scope>
    <source>
        <strain evidence="10 11">PL171</strain>
    </source>
</reference>
<dbReference type="OrthoDB" id="2411602at2759"/>